<keyword evidence="2" id="KW-1133">Transmembrane helix</keyword>
<dbReference type="AlphaFoldDB" id="A0A511Z278"/>
<keyword evidence="2" id="KW-0472">Membrane</keyword>
<keyword evidence="5" id="KW-1185">Reference proteome</keyword>
<reference evidence="4 5" key="1">
    <citation type="submission" date="2019-07" db="EMBL/GenBank/DDBJ databases">
        <title>Whole genome shotgun sequence of Actinotalea fermentans NBRC 105374.</title>
        <authorList>
            <person name="Hosoyama A."/>
            <person name="Uohara A."/>
            <person name="Ohji S."/>
            <person name="Ichikawa N."/>
        </authorList>
    </citation>
    <scope>NUCLEOTIDE SEQUENCE [LARGE SCALE GENOMIC DNA]</scope>
    <source>
        <strain evidence="4 5">NBRC 105374</strain>
    </source>
</reference>
<gene>
    <name evidence="4" type="ORF">AFE02nite_32680</name>
</gene>
<keyword evidence="3" id="KW-0732">Signal</keyword>
<accession>A0A511Z278</accession>
<feature type="transmembrane region" description="Helical" evidence="2">
    <location>
        <begin position="660"/>
        <end position="679"/>
    </location>
</feature>
<evidence type="ECO:0000256" key="1">
    <source>
        <dbReference type="SAM" id="MobiDB-lite"/>
    </source>
</evidence>
<comment type="caution">
    <text evidence="4">The sequence shown here is derived from an EMBL/GenBank/DDBJ whole genome shotgun (WGS) entry which is preliminary data.</text>
</comment>
<feature type="chain" id="PRO_5022147227" description="CARDB domain-containing protein" evidence="3">
    <location>
        <begin position="38"/>
        <end position="713"/>
    </location>
</feature>
<dbReference type="Gene3D" id="2.60.40.10">
    <property type="entry name" value="Immunoglobulins"/>
    <property type="match status" value="1"/>
</dbReference>
<dbReference type="InterPro" id="IPR046112">
    <property type="entry name" value="DUF6049"/>
</dbReference>
<dbReference type="EMBL" id="BJYK01000013">
    <property type="protein sequence ID" value="GEN81534.1"/>
    <property type="molecule type" value="Genomic_DNA"/>
</dbReference>
<evidence type="ECO:0000313" key="4">
    <source>
        <dbReference type="EMBL" id="GEN81534.1"/>
    </source>
</evidence>
<sequence>MSRTTGRAGAVGRALTVLWLTAAAALAGLAAPPAATAADEPDDGLPLDVRVAAVTPQVLQPGQDLTVTVRVRNDGPTAVEQPRVVLSMDRTAFIGRFSLDRWRTAAPTDPVGTDLVVADLPAALAPGQQTTVDLVLPANQVRLSTRATSWGARGLAASVVDRADPARVRLGVVRTFALWFPPQEVNATRVSVLAPVVGPAADATTDAWVPALEAATSPGGRLADVLEATADAPGVTWLLDPWLLDAAALGGVATRAWADELVAGMTDREVQLLPYLDTDLAAIAHTGRSTLVATAVQRSEAAARQHDLPDAARVTLALPADDEPDLATAAIAGAADDLALLVGPGTLPSPAVLTYTPSGRATVSAGGRDVTVLVPDARLSAALTTGRVAVDDALLAPTGAVTPASAVQDLLAELAVITRERPNDSRHVLLTLPRDWTPDVDVAAAQLAALATTPWVRGEPVSALVGLADPEIDRGTLPTRSVVDTETTGTEIDTLTTTLDRRGQLVGMLADPQSALGDVELELLAPLSVAWRADPAGRAALVDRARTSTDALSDAVTVAPTTDEGINVLSTSAELPVNVTNDLAEPITVAVRLRPDDSRLRADDPVAVTIPAQTQVLVRVPVHAVQSADVQVTVQVLTPGGTVVDDDTSFLVRVRAEWEGIGTAVVGSLLALGLVVGLVRTIRRGRTARRAAPEPDAGPDALSPEEDEEEARP</sequence>
<name>A0A511Z278_9CELL</name>
<feature type="signal peptide" evidence="3">
    <location>
        <begin position="1"/>
        <end position="37"/>
    </location>
</feature>
<feature type="compositionally biased region" description="Acidic residues" evidence="1">
    <location>
        <begin position="703"/>
        <end position="713"/>
    </location>
</feature>
<organism evidence="4 5">
    <name type="scientific">Actinotalea fermentans</name>
    <dbReference type="NCBI Taxonomy" id="43671"/>
    <lineage>
        <taxon>Bacteria</taxon>
        <taxon>Bacillati</taxon>
        <taxon>Actinomycetota</taxon>
        <taxon>Actinomycetes</taxon>
        <taxon>Micrococcales</taxon>
        <taxon>Cellulomonadaceae</taxon>
        <taxon>Actinotalea</taxon>
    </lineage>
</organism>
<dbReference type="RefSeq" id="WP_146820049.1">
    <property type="nucleotide sequence ID" value="NZ_BJYK01000013.1"/>
</dbReference>
<evidence type="ECO:0008006" key="6">
    <source>
        <dbReference type="Google" id="ProtNLM"/>
    </source>
</evidence>
<evidence type="ECO:0000313" key="5">
    <source>
        <dbReference type="Proteomes" id="UP000321484"/>
    </source>
</evidence>
<evidence type="ECO:0000256" key="2">
    <source>
        <dbReference type="SAM" id="Phobius"/>
    </source>
</evidence>
<proteinExistence type="predicted"/>
<protein>
    <recommendedName>
        <fullName evidence="6">CARDB domain-containing protein</fullName>
    </recommendedName>
</protein>
<dbReference type="OrthoDB" id="3267347at2"/>
<evidence type="ECO:0000256" key="3">
    <source>
        <dbReference type="SAM" id="SignalP"/>
    </source>
</evidence>
<dbReference type="InterPro" id="IPR013783">
    <property type="entry name" value="Ig-like_fold"/>
</dbReference>
<dbReference type="Proteomes" id="UP000321484">
    <property type="component" value="Unassembled WGS sequence"/>
</dbReference>
<feature type="region of interest" description="Disordered" evidence="1">
    <location>
        <begin position="686"/>
        <end position="713"/>
    </location>
</feature>
<keyword evidence="2" id="KW-0812">Transmembrane</keyword>
<dbReference type="GO" id="GO:0005975">
    <property type="term" value="P:carbohydrate metabolic process"/>
    <property type="evidence" value="ECO:0007669"/>
    <property type="project" value="UniProtKB-ARBA"/>
</dbReference>
<dbReference type="Pfam" id="PF19516">
    <property type="entry name" value="DUF6049"/>
    <property type="match status" value="1"/>
</dbReference>